<proteinExistence type="predicted"/>
<dbReference type="EMBL" id="CP012670">
    <property type="protein sequence ID" value="AUX20565.1"/>
    <property type="molecule type" value="Genomic_DNA"/>
</dbReference>
<dbReference type="RefSeq" id="WP_129345823.1">
    <property type="nucleotide sequence ID" value="NZ_CP012670.1"/>
</dbReference>
<protein>
    <recommendedName>
        <fullName evidence="3">DUF4435 domain-containing protein</fullName>
    </recommendedName>
</protein>
<gene>
    <name evidence="1" type="ORF">SOCEGT47_010370</name>
</gene>
<accession>A0A4P2PUX7</accession>
<dbReference type="Proteomes" id="UP000295781">
    <property type="component" value="Chromosome"/>
</dbReference>
<evidence type="ECO:0000313" key="1">
    <source>
        <dbReference type="EMBL" id="AUX20565.1"/>
    </source>
</evidence>
<evidence type="ECO:0008006" key="3">
    <source>
        <dbReference type="Google" id="ProtNLM"/>
    </source>
</evidence>
<organism evidence="1 2">
    <name type="scientific">Sorangium cellulosum</name>
    <name type="common">Polyangium cellulosum</name>
    <dbReference type="NCBI Taxonomy" id="56"/>
    <lineage>
        <taxon>Bacteria</taxon>
        <taxon>Pseudomonadati</taxon>
        <taxon>Myxococcota</taxon>
        <taxon>Polyangia</taxon>
        <taxon>Polyangiales</taxon>
        <taxon>Polyangiaceae</taxon>
        <taxon>Sorangium</taxon>
    </lineage>
</organism>
<evidence type="ECO:0000313" key="2">
    <source>
        <dbReference type="Proteomes" id="UP000295781"/>
    </source>
</evidence>
<dbReference type="Pfam" id="PF11536">
    <property type="entry name" value="DUF3226"/>
    <property type="match status" value="1"/>
</dbReference>
<dbReference type="InterPro" id="IPR024508">
    <property type="entry name" value="DUF3226"/>
</dbReference>
<dbReference type="OrthoDB" id="530493at2"/>
<sequence>MGRRLLLVEGKSDEHVMYALCKRHGVPEKFRIKPAESVEGLLDLLQIEPRASDMERLAAIVDADQDVGARWAAARARLLRAGYRDVPAAPAPGGTFLVDAEARLPNLGLWLMPDNRLPGMLEDFLSFLVPRGDGCLPLVDDFLASIPSESRRFAEIQHAKARIHAWLAVQEEPGKPLGQAITARYLDTETIAASEFLAWLRKALVE</sequence>
<reference evidence="1 2" key="1">
    <citation type="submission" date="2015-09" db="EMBL/GenBank/DDBJ databases">
        <title>Sorangium comparison.</title>
        <authorList>
            <person name="Zaburannyi N."/>
            <person name="Bunk B."/>
            <person name="Overmann J."/>
            <person name="Mueller R."/>
        </authorList>
    </citation>
    <scope>NUCLEOTIDE SEQUENCE [LARGE SCALE GENOMIC DNA]</scope>
    <source>
        <strain evidence="1 2">So ceGT47</strain>
    </source>
</reference>
<dbReference type="AlphaFoldDB" id="A0A4P2PUX7"/>
<name>A0A4P2PUX7_SORCE</name>